<dbReference type="InterPro" id="IPR018842">
    <property type="entry name" value="YkuI_C"/>
</dbReference>
<feature type="domain" description="EAL" evidence="1">
    <location>
        <begin position="1"/>
        <end position="246"/>
    </location>
</feature>
<dbReference type="Gene3D" id="3.20.20.450">
    <property type="entry name" value="EAL domain"/>
    <property type="match status" value="1"/>
</dbReference>
<dbReference type="InterPro" id="IPR001633">
    <property type="entry name" value="EAL_dom"/>
</dbReference>
<dbReference type="SMART" id="SM00052">
    <property type="entry name" value="EAL"/>
    <property type="match status" value="1"/>
</dbReference>
<dbReference type="Gene3D" id="1.20.5.170">
    <property type="match status" value="1"/>
</dbReference>
<sequence>MDAMEVLTNLDQIHGYFQPIFSADAHTVIGYEVSGRLQMGEQQIHLDDFLNNEDIPEEYRIDMEHKILHATLAQVSQIVSDVDIYIPSNPNLLMQDFGESHFTIIQHYIPEKHLSRVVLVIAEHHFRGDVDRLHHALRYFTTFGVKVALQGVGAESHLERIALLEPQILKVNIHELNYNSWSAQADMISAIGSLAHKIGANLLFEGIETVYQLQFAWKNGGRFYQGPYLANTNQAFIEKDILKERFKEECQKFIVSEKKMLEAQYMELKKLREKLENKIQRVKPSSDDLSNLLQLAQQLEDCSFRLYICNEDGFQLTPNIMRKDNRWELQPQAINKNWSWRPYFLQTIIKMRNDQSGEISELYRDIETGEITRTFSTAINEHEYLFIDLSYDYLYEHGIFR</sequence>
<organism evidence="2 3">
    <name type="scientific">Lysinibacillus piscis</name>
    <dbReference type="NCBI Taxonomy" id="2518931"/>
    <lineage>
        <taxon>Bacteria</taxon>
        <taxon>Bacillati</taxon>
        <taxon>Bacillota</taxon>
        <taxon>Bacilli</taxon>
        <taxon>Bacillales</taxon>
        <taxon>Bacillaceae</taxon>
        <taxon>Lysinibacillus</taxon>
    </lineage>
</organism>
<dbReference type="InterPro" id="IPR050706">
    <property type="entry name" value="Cyclic-di-GMP_PDE-like"/>
</dbReference>
<dbReference type="Pfam" id="PF00563">
    <property type="entry name" value="EAL"/>
    <property type="match status" value="1"/>
</dbReference>
<dbReference type="SUPFAM" id="SSF103190">
    <property type="entry name" value="Sensory domain-like"/>
    <property type="match status" value="1"/>
</dbReference>
<dbReference type="CDD" id="cd01948">
    <property type="entry name" value="EAL"/>
    <property type="match status" value="1"/>
</dbReference>
<protein>
    <submittedName>
        <fullName evidence="2">EAL-domain containing protein YkuI</fullName>
    </submittedName>
</protein>
<dbReference type="Pfam" id="PF10388">
    <property type="entry name" value="YkuI_C"/>
    <property type="match status" value="1"/>
</dbReference>
<dbReference type="PROSITE" id="PS50883">
    <property type="entry name" value="EAL"/>
    <property type="match status" value="1"/>
</dbReference>
<dbReference type="Gene3D" id="3.30.450.20">
    <property type="entry name" value="PAS domain"/>
    <property type="match status" value="1"/>
</dbReference>
<keyword evidence="3" id="KW-1185">Reference proteome</keyword>
<reference evidence="2" key="1">
    <citation type="submission" date="2022-08" db="EMBL/GenBank/DDBJ databases">
        <title>Draft genome sequence of Lysinibacillus sp. strain KH24.</title>
        <authorList>
            <person name="Kanbe H."/>
            <person name="Itoh H."/>
        </authorList>
    </citation>
    <scope>NUCLEOTIDE SEQUENCE</scope>
    <source>
        <strain evidence="2">KH24</strain>
    </source>
</reference>
<evidence type="ECO:0000313" key="3">
    <source>
        <dbReference type="Proteomes" id="UP001065593"/>
    </source>
</evidence>
<dbReference type="InterPro" id="IPR029151">
    <property type="entry name" value="Sensor-like_sf"/>
</dbReference>
<dbReference type="RefSeq" id="WP_264988731.1">
    <property type="nucleotide sequence ID" value="NZ_BRZA01000002.1"/>
</dbReference>
<dbReference type="SUPFAM" id="SSF141868">
    <property type="entry name" value="EAL domain-like"/>
    <property type="match status" value="1"/>
</dbReference>
<gene>
    <name evidence="2" type="primary">ykuI</name>
    <name evidence="2" type="ORF">LYSBPC_21070</name>
</gene>
<dbReference type="InterPro" id="IPR035919">
    <property type="entry name" value="EAL_sf"/>
</dbReference>
<evidence type="ECO:0000259" key="1">
    <source>
        <dbReference type="PROSITE" id="PS50883"/>
    </source>
</evidence>
<evidence type="ECO:0000313" key="2">
    <source>
        <dbReference type="EMBL" id="GLC88980.1"/>
    </source>
</evidence>
<dbReference type="Proteomes" id="UP001065593">
    <property type="component" value="Unassembled WGS sequence"/>
</dbReference>
<dbReference type="EMBL" id="BRZA01000002">
    <property type="protein sequence ID" value="GLC88980.1"/>
    <property type="molecule type" value="Genomic_DNA"/>
</dbReference>
<name>A0ABQ5NKU1_9BACI</name>
<dbReference type="PANTHER" id="PTHR33121:SF82">
    <property type="entry name" value="SIGNAL TRANSDUCTION PROTEIN CONTAINING A EAL DOMAIN"/>
    <property type="match status" value="1"/>
</dbReference>
<proteinExistence type="predicted"/>
<accession>A0ABQ5NKU1</accession>
<comment type="caution">
    <text evidence="2">The sequence shown here is derived from an EMBL/GenBank/DDBJ whole genome shotgun (WGS) entry which is preliminary data.</text>
</comment>
<dbReference type="PANTHER" id="PTHR33121">
    <property type="entry name" value="CYCLIC DI-GMP PHOSPHODIESTERASE PDEF"/>
    <property type="match status" value="1"/>
</dbReference>